<organism evidence="2 3">
    <name type="scientific">Drechmeria coniospora</name>
    <name type="common">Nematophagous fungus</name>
    <name type="synonym">Meria coniospora</name>
    <dbReference type="NCBI Taxonomy" id="98403"/>
    <lineage>
        <taxon>Eukaryota</taxon>
        <taxon>Fungi</taxon>
        <taxon>Dikarya</taxon>
        <taxon>Ascomycota</taxon>
        <taxon>Pezizomycotina</taxon>
        <taxon>Sordariomycetes</taxon>
        <taxon>Hypocreomycetidae</taxon>
        <taxon>Hypocreales</taxon>
        <taxon>Ophiocordycipitaceae</taxon>
        <taxon>Drechmeria</taxon>
    </lineage>
</organism>
<evidence type="ECO:0000256" key="1">
    <source>
        <dbReference type="SAM" id="MobiDB-lite"/>
    </source>
</evidence>
<gene>
    <name evidence="2" type="ORF">DCS_00202</name>
</gene>
<evidence type="ECO:0000313" key="2">
    <source>
        <dbReference type="EMBL" id="KYK59075.1"/>
    </source>
</evidence>
<feature type="compositionally biased region" description="Polar residues" evidence="1">
    <location>
        <begin position="12"/>
        <end position="24"/>
    </location>
</feature>
<dbReference type="InParanoid" id="A0A151GPN5"/>
<keyword evidence="3" id="KW-1185">Reference proteome</keyword>
<feature type="region of interest" description="Disordered" evidence="1">
    <location>
        <begin position="1"/>
        <end position="51"/>
    </location>
</feature>
<dbReference type="GeneID" id="63712845"/>
<sequence>MHRTLLRRAVTSCVSHSSPRQQHGSHAYKTPQASLGRCSESKRDGGTQHQRTTHHAYLIPSHSSTALHDMPQRLAECLPCTEANPEANPEADGDSGPAPERKPAQVCFLSLPTELHLVIAELLIYPDALSLKHTNRHFYGLVDTGIELKVDWLMERRRMHLECPNDKRCDLGSDLRFCRGSVPYHAPSPVLVVPFRPCMLTAAAC</sequence>
<dbReference type="STRING" id="98403.A0A151GPN5"/>
<proteinExistence type="predicted"/>
<dbReference type="AlphaFoldDB" id="A0A151GPN5"/>
<dbReference type="RefSeq" id="XP_040658427.1">
    <property type="nucleotide sequence ID" value="XM_040797544.1"/>
</dbReference>
<comment type="caution">
    <text evidence="2">The sequence shown here is derived from an EMBL/GenBank/DDBJ whole genome shotgun (WGS) entry which is preliminary data.</text>
</comment>
<reference evidence="2 3" key="1">
    <citation type="journal article" date="2016" name="Sci. Rep.">
        <title>Insights into Adaptations to a Near-Obligate Nematode Endoparasitic Lifestyle from the Finished Genome of Drechmeria coniospora.</title>
        <authorList>
            <person name="Zhang L."/>
            <person name="Zhou Z."/>
            <person name="Guo Q."/>
            <person name="Fokkens L."/>
            <person name="Miskei M."/>
            <person name="Pocsi I."/>
            <person name="Zhang W."/>
            <person name="Chen M."/>
            <person name="Wang L."/>
            <person name="Sun Y."/>
            <person name="Donzelli B.G."/>
            <person name="Gibson D.M."/>
            <person name="Nelson D.R."/>
            <person name="Luo J.G."/>
            <person name="Rep M."/>
            <person name="Liu H."/>
            <person name="Yang S."/>
            <person name="Wang J."/>
            <person name="Krasnoff S.B."/>
            <person name="Xu Y."/>
            <person name="Molnar I."/>
            <person name="Lin M."/>
        </authorList>
    </citation>
    <scope>NUCLEOTIDE SEQUENCE [LARGE SCALE GENOMIC DNA]</scope>
    <source>
        <strain evidence="2 3">ARSEF 6962</strain>
    </source>
</reference>
<dbReference type="EMBL" id="LAYC01000001">
    <property type="protein sequence ID" value="KYK59075.1"/>
    <property type="molecule type" value="Genomic_DNA"/>
</dbReference>
<evidence type="ECO:0000313" key="3">
    <source>
        <dbReference type="Proteomes" id="UP000076580"/>
    </source>
</evidence>
<name>A0A151GPN5_DRECN</name>
<dbReference type="Proteomes" id="UP000076580">
    <property type="component" value="Chromosome 01"/>
</dbReference>
<protein>
    <submittedName>
        <fullName evidence="2">F-box domain protein</fullName>
    </submittedName>
</protein>
<feature type="region of interest" description="Disordered" evidence="1">
    <location>
        <begin position="82"/>
        <end position="101"/>
    </location>
</feature>
<accession>A0A151GPN5</accession>